<sequence length="552" mass="62085">MDEIRKEILHGDDILPCIYELPSDLFDCLVTHLPPLALQNLQELPFNNQDDHESDIDCFRNCRKRKRYVDFETAWRRLYNSRWPGPVRQNQPVDWLANQGVTNNDSTSDWQQMYWETHLQNCLDEAAEIALLPSFDGCIGEIKIPVAIIKSIGYEEHASHLTCDYSKLSYHCQKFGFYTRCLRLQNVLCTAETCNLLRNSRLQGLELRWIKSKEHVEGLCKFLNQNSETLTSLEFIHCKLSATFVDAICDALHMKGLQTHGIQHFSIKISSFLETDTFSLPDGLASFLSSGRHLSSLSFYLSENNIAGWLFHFKWRSSSCSQSSVGIGKSLQSLRVLNLRGNNLDKDDVDSLAYALVYMPNLEILDISDNPIEDDGIRSLIPYFVEMSRRQSHFAGLKLENNDLGSKVGAPLGKILGTGIQVLDIEDIGLGSSGFLEIRKEIMEELKLVYINISKNRGGTETAKFLSKLISHAPDLIVVNAAYSFMPVVSLSIICSALKVAKGKLEQLDLTGNNWCDQPVNASVLAEFQINGKPIVILPSLPASNAPYDDDP</sequence>
<dbReference type="OrthoDB" id="120976at2759"/>
<dbReference type="AlphaFoldDB" id="A0A5J5C6Q8"/>
<evidence type="ECO:0000313" key="1">
    <source>
        <dbReference type="EMBL" id="KAA8550666.1"/>
    </source>
</evidence>
<organism evidence="1 2">
    <name type="scientific">Nyssa sinensis</name>
    <dbReference type="NCBI Taxonomy" id="561372"/>
    <lineage>
        <taxon>Eukaryota</taxon>
        <taxon>Viridiplantae</taxon>
        <taxon>Streptophyta</taxon>
        <taxon>Embryophyta</taxon>
        <taxon>Tracheophyta</taxon>
        <taxon>Spermatophyta</taxon>
        <taxon>Magnoliopsida</taxon>
        <taxon>eudicotyledons</taxon>
        <taxon>Gunneridae</taxon>
        <taxon>Pentapetalae</taxon>
        <taxon>asterids</taxon>
        <taxon>Cornales</taxon>
        <taxon>Nyssaceae</taxon>
        <taxon>Nyssa</taxon>
    </lineage>
</organism>
<dbReference type="InterPro" id="IPR032675">
    <property type="entry name" value="LRR_dom_sf"/>
</dbReference>
<dbReference type="InterPro" id="IPR001611">
    <property type="entry name" value="Leu-rich_rpt"/>
</dbReference>
<accession>A0A5J5C6Q8</accession>
<dbReference type="Pfam" id="PF13516">
    <property type="entry name" value="LRR_6"/>
    <property type="match status" value="2"/>
</dbReference>
<dbReference type="SMART" id="SM00368">
    <property type="entry name" value="LRR_RI"/>
    <property type="match status" value="2"/>
</dbReference>
<dbReference type="PANTHER" id="PTHR47818">
    <property type="entry name" value="RNI-LIKE SUPERFAMILY PROTEIN"/>
    <property type="match status" value="1"/>
</dbReference>
<name>A0A5J5C6Q8_9ASTE</name>
<dbReference type="SUPFAM" id="SSF52047">
    <property type="entry name" value="RNI-like"/>
    <property type="match status" value="1"/>
</dbReference>
<protein>
    <submittedName>
        <fullName evidence="1">Uncharacterized protein</fullName>
    </submittedName>
</protein>
<dbReference type="Proteomes" id="UP000325577">
    <property type="component" value="Linkage Group LG0"/>
</dbReference>
<keyword evidence="2" id="KW-1185">Reference proteome</keyword>
<dbReference type="Gene3D" id="3.80.10.10">
    <property type="entry name" value="Ribonuclease Inhibitor"/>
    <property type="match status" value="1"/>
</dbReference>
<gene>
    <name evidence="1" type="ORF">F0562_002350</name>
</gene>
<reference evidence="1 2" key="1">
    <citation type="submission" date="2019-09" db="EMBL/GenBank/DDBJ databases">
        <title>A chromosome-level genome assembly of the Chinese tupelo Nyssa sinensis.</title>
        <authorList>
            <person name="Yang X."/>
            <person name="Kang M."/>
            <person name="Yang Y."/>
            <person name="Xiong H."/>
            <person name="Wang M."/>
            <person name="Zhang Z."/>
            <person name="Wang Z."/>
            <person name="Wu H."/>
            <person name="Ma T."/>
            <person name="Liu J."/>
            <person name="Xi Z."/>
        </authorList>
    </citation>
    <scope>NUCLEOTIDE SEQUENCE [LARGE SCALE GENOMIC DNA]</scope>
    <source>
        <strain evidence="1">J267</strain>
        <tissue evidence="1">Leaf</tissue>
    </source>
</reference>
<proteinExistence type="predicted"/>
<evidence type="ECO:0000313" key="2">
    <source>
        <dbReference type="Proteomes" id="UP000325577"/>
    </source>
</evidence>
<dbReference type="EMBL" id="CM018031">
    <property type="protein sequence ID" value="KAA8550666.1"/>
    <property type="molecule type" value="Genomic_DNA"/>
</dbReference>
<dbReference type="PANTHER" id="PTHR47818:SF2">
    <property type="entry name" value="F-BOX DOMAIN-CONTAINING PROTEIN"/>
    <property type="match status" value="1"/>
</dbReference>